<feature type="domain" description="Anoctamin dimerisation" evidence="11">
    <location>
        <begin position="43"/>
        <end position="273"/>
    </location>
</feature>
<feature type="transmembrane region" description="Helical" evidence="8">
    <location>
        <begin position="1685"/>
        <end position="1706"/>
    </location>
</feature>
<feature type="transmembrane region" description="Helical" evidence="8">
    <location>
        <begin position="368"/>
        <end position="387"/>
    </location>
</feature>
<evidence type="ECO:0000256" key="4">
    <source>
        <dbReference type="ARBA" id="ARBA00022692"/>
    </source>
</evidence>
<keyword evidence="3" id="KW-1003">Cell membrane</keyword>
<dbReference type="EMBL" id="CALNXI010000271">
    <property type="protein sequence ID" value="CAH3023702.1"/>
    <property type="molecule type" value="Genomic_DNA"/>
</dbReference>
<evidence type="ECO:0000256" key="9">
    <source>
        <dbReference type="SAM" id="MobiDB-lite"/>
    </source>
</evidence>
<accession>A0ABN8M298</accession>
<comment type="caution">
    <text evidence="12">The sequence shown here is derived from an EMBL/GenBank/DDBJ whole genome shotgun (WGS) entry which is preliminary data.</text>
</comment>
<comment type="caution">
    <text evidence="8">Lacks conserved residue(s) required for the propagation of feature annotation.</text>
</comment>
<keyword evidence="7" id="KW-0325">Glycoprotein</keyword>
<proteinExistence type="inferred from homology"/>
<feature type="transmembrane region" description="Helical" evidence="8">
    <location>
        <begin position="814"/>
        <end position="839"/>
    </location>
</feature>
<evidence type="ECO:0000256" key="2">
    <source>
        <dbReference type="ARBA" id="ARBA00009671"/>
    </source>
</evidence>
<feature type="transmembrane region" description="Helical" evidence="8">
    <location>
        <begin position="1520"/>
        <end position="1542"/>
    </location>
</feature>
<feature type="transmembrane region" description="Helical" evidence="8">
    <location>
        <begin position="448"/>
        <end position="472"/>
    </location>
</feature>
<evidence type="ECO:0000259" key="10">
    <source>
        <dbReference type="Pfam" id="PF04547"/>
    </source>
</evidence>
<feature type="transmembrane region" description="Helical" evidence="8">
    <location>
        <begin position="1207"/>
        <end position="1226"/>
    </location>
</feature>
<dbReference type="InterPro" id="IPR049452">
    <property type="entry name" value="Anoctamin_TM"/>
</dbReference>
<name>A0ABN8M298_9CNID</name>
<organism evidence="12 13">
    <name type="scientific">Porites evermanni</name>
    <dbReference type="NCBI Taxonomy" id="104178"/>
    <lineage>
        <taxon>Eukaryota</taxon>
        <taxon>Metazoa</taxon>
        <taxon>Cnidaria</taxon>
        <taxon>Anthozoa</taxon>
        <taxon>Hexacorallia</taxon>
        <taxon>Scleractinia</taxon>
        <taxon>Fungiina</taxon>
        <taxon>Poritidae</taxon>
        <taxon>Porites</taxon>
    </lineage>
</organism>
<feature type="transmembrane region" description="Helical" evidence="8">
    <location>
        <begin position="1232"/>
        <end position="1249"/>
    </location>
</feature>
<protein>
    <recommendedName>
        <fullName evidence="8">Anoctamin</fullName>
    </recommendedName>
</protein>
<evidence type="ECO:0000256" key="6">
    <source>
        <dbReference type="ARBA" id="ARBA00023136"/>
    </source>
</evidence>
<evidence type="ECO:0000313" key="13">
    <source>
        <dbReference type="Proteomes" id="UP001159427"/>
    </source>
</evidence>
<feature type="domain" description="Anoctamin dimerisation" evidence="11">
    <location>
        <begin position="903"/>
        <end position="1100"/>
    </location>
</feature>
<evidence type="ECO:0000259" key="11">
    <source>
        <dbReference type="Pfam" id="PF16178"/>
    </source>
</evidence>
<reference evidence="12 13" key="1">
    <citation type="submission" date="2022-05" db="EMBL/GenBank/DDBJ databases">
        <authorList>
            <consortium name="Genoscope - CEA"/>
            <person name="William W."/>
        </authorList>
    </citation>
    <scope>NUCLEOTIDE SEQUENCE [LARGE SCALE GENOMIC DNA]</scope>
</reference>
<feature type="transmembrane region" description="Helical" evidence="8">
    <location>
        <begin position="1150"/>
        <end position="1177"/>
    </location>
</feature>
<evidence type="ECO:0000256" key="1">
    <source>
        <dbReference type="ARBA" id="ARBA00004651"/>
    </source>
</evidence>
<comment type="subcellular location">
    <subcellularLocation>
        <location evidence="1">Cell membrane</location>
        <topology evidence="1">Multi-pass membrane protein</topology>
    </subcellularLocation>
    <subcellularLocation>
        <location evidence="8">Membrane</location>
        <topology evidence="8">Multi-pass membrane protein</topology>
    </subcellularLocation>
</comment>
<keyword evidence="5 8" id="KW-1133">Transmembrane helix</keyword>
<dbReference type="Proteomes" id="UP001159427">
    <property type="component" value="Unassembled WGS sequence"/>
</dbReference>
<dbReference type="Pfam" id="PF16178">
    <property type="entry name" value="Anoct_dimer"/>
    <property type="match status" value="2"/>
</dbReference>
<evidence type="ECO:0000256" key="3">
    <source>
        <dbReference type="ARBA" id="ARBA00022475"/>
    </source>
</evidence>
<feature type="transmembrane region" description="Helical" evidence="8">
    <location>
        <begin position="1310"/>
        <end position="1334"/>
    </location>
</feature>
<dbReference type="Pfam" id="PF04547">
    <property type="entry name" value="Anoctamin"/>
    <property type="match status" value="2"/>
</dbReference>
<feature type="compositionally biased region" description="Acidic residues" evidence="9">
    <location>
        <begin position="1733"/>
        <end position="1743"/>
    </location>
</feature>
<keyword evidence="4 8" id="KW-0812">Transmembrane</keyword>
<sequence>MSSVPFTRLNEEELFEIDPVQEANTDETRLRAAGGYSNDGEPDRRIDYVLVYETSQHDETMDEESAADAARLALLRASFERELEKQGLILHQRTKADEDGELMRHFVLIHAPWEVLSERAERTKMKVPLQINDTVFETWLEFFFGSSIAGKVTQKNPLEIRDASVHACPDHFMGNFRRDRLSAYIQHQDFNEDTFFSNIDRQHLIQQILTTTRYSEEPNDVGLSKLLYDGAYESCYPLHEGKHDVASDESDVKLRHQLKRDWATFGRIFKYQPYDAIKDYFGHEIGLYFAWMGFYTAMLVPLAIFALIVFIYGIASAGSYIPIHDLCSENNRGVWYMCPLCDKQCSYWNLAPDTCLYAKVTHYFDNDATVALAFFASIWATLFLEFWKRRQATLAHKWHTSEFEEEEEQLRPQYVSSLTEEELNPYKPDSKTGKISPNKKKVKRFRRLSLVFSIIAFMILLVIVAMIGVVVYRAAVFAVLSSSSNRNLESGARILTTVTAALINLVVINILQFLYNKLAIWLTDWENPPTQTDYKDSFTRKMALFQFVNNYTSIFYIAFFKSALIVGTPGRYTRVLGKYRLDSCSEQGCFLELAIQIATIMVGQQIFYNITEIGIPYIMLLKKRRAQTKDTIRPQYELDYDLSPLERNFMFWEYLEIALQYGFITMFVAAFPLGPLFALINVVVEIRVDAINFLCHFRRPNATRVEDIGAWYNVLETITKVSVLVNAFVLAFTSEFIPKLTYKMIYSQNKGTLEGYVNNSLAFIDLKTLYTWENGTQPTDPTKNLNYTRDYCRYKGYFEDTYPYKRSSEYWNILAARLAFVLIFQFVVYSITAFIAWIISDIPEELKFKMKKEKELEKAILRDENNANVGTYTKLSQNDVPVELEAKNAPLTEPSVDQEAYPRDEGLLIDYVLVYETCKEEEEKDQETKKEAETLAKLRRSYEKRLQKKGLILQHKTITADKDPVVERHFVLIHATWEVLSRRAEEMSLKMPLQKNDVQITSFLESMCGSEQIETLKRLDPLRIHDTTVREKGDYFVGRFQQEKLEKFLNHEDKEIFFSTIDRMYMVQQILKNTRFSKEPQCVGLNRLVLDGAYTSHYPLVLPCRFELLPLKGHLLAVANFSLTRSNGRCFKYQPYEAIKDYFGHEIGLYFAWLGFYTAMLVPLAIVALIVVLYGIISSSSYTPLRDLCDEKNEGVWYMCPLCDRQCSYWSLATTTCLYAYITHIFDNDGTVILAFVASIWATLFLEFWKRRQATLAQEWDTEGFETEFEPLRPEYARSLTKEELDPFKPDPDTGMIVFRDDKRKRTRRFAVVASLIAFMICLVLAAVIGVVVFRAAVFATLSRNSERTVQKRARILTTGMAASINLVAITVLKYAYNKLAVWLTNWENPATRTIYEDKFTMKMALFQFVNTFSSIIYIAFFKSEIIVGTPGRYRRILGKYRMDGCSEQGCFLELGIQIAIIMVGQQIIGNIIEIGIPSFMLWLKRRKVKEFTDQPQYIKDHELSSLEDHYLFWDYLEIVLQYAFVTMFVSAFPLAPFFALINAVLEIRVDAINFVSYHRRPQVVRAEDIGAWYSVLEAVTKVAVLMNAFVLAFTSDFIPKLIYRLQYAPDRNSPGGGTLKGYINNSLASIDLKTLYKWEPGTQPLNPTANVNYTRDYCSYVSYHDSTYPYNYSKEYWNLVAARLAFVIVFVFIVYSITSMIAWIIPDVPEYLKFKSEREKQVVREKLGKASDDEEESEEEDDLSVKATLASDI</sequence>
<feature type="transmembrane region" description="Helical" evidence="8">
    <location>
        <begin position="492"/>
        <end position="515"/>
    </location>
</feature>
<dbReference type="InterPro" id="IPR007632">
    <property type="entry name" value="Anoctamin"/>
</dbReference>
<dbReference type="PANTHER" id="PTHR12308:SF84">
    <property type="entry name" value="ANOCTAMIN"/>
    <property type="match status" value="1"/>
</dbReference>
<feature type="region of interest" description="Disordered" evidence="9">
    <location>
        <begin position="1726"/>
        <end position="1754"/>
    </location>
</feature>
<dbReference type="PANTHER" id="PTHR12308">
    <property type="entry name" value="ANOCTAMIN"/>
    <property type="match status" value="1"/>
</dbReference>
<feature type="transmembrane region" description="Helical" evidence="8">
    <location>
        <begin position="547"/>
        <end position="566"/>
    </location>
</feature>
<evidence type="ECO:0000256" key="7">
    <source>
        <dbReference type="ARBA" id="ARBA00023180"/>
    </source>
</evidence>
<evidence type="ECO:0000256" key="5">
    <source>
        <dbReference type="ARBA" id="ARBA00022989"/>
    </source>
</evidence>
<keyword evidence="6 8" id="KW-0472">Membrane</keyword>
<evidence type="ECO:0000313" key="12">
    <source>
        <dbReference type="EMBL" id="CAH3023702.1"/>
    </source>
</evidence>
<evidence type="ECO:0000256" key="8">
    <source>
        <dbReference type="RuleBase" id="RU280814"/>
    </source>
</evidence>
<feature type="domain" description="Anoctamin transmembrane" evidence="10">
    <location>
        <begin position="277"/>
        <end position="853"/>
    </location>
</feature>
<comment type="similarity">
    <text evidence="2 8">Belongs to the anoctamin family.</text>
</comment>
<dbReference type="InterPro" id="IPR032394">
    <property type="entry name" value="Anoct_dimer"/>
</dbReference>
<keyword evidence="13" id="KW-1185">Reference proteome</keyword>
<feature type="transmembrane region" description="Helical" evidence="8">
    <location>
        <begin position="1404"/>
        <end position="1422"/>
    </location>
</feature>
<feature type="transmembrane region" description="Helical" evidence="8">
    <location>
        <begin position="1354"/>
        <end position="1377"/>
    </location>
</feature>
<feature type="domain" description="Anoctamin transmembrane" evidence="10">
    <location>
        <begin position="1139"/>
        <end position="1719"/>
    </location>
</feature>
<feature type="transmembrane region" description="Helical" evidence="8">
    <location>
        <begin position="288"/>
        <end position="315"/>
    </location>
</feature>
<gene>
    <name evidence="12" type="ORF">PEVE_00020185</name>
</gene>
<feature type="transmembrane region" description="Helical" evidence="8">
    <location>
        <begin position="658"/>
        <end position="684"/>
    </location>
</feature>